<evidence type="ECO:0000259" key="1">
    <source>
        <dbReference type="Pfam" id="PF06985"/>
    </source>
</evidence>
<proteinExistence type="predicted"/>
<dbReference type="InterPro" id="IPR010730">
    <property type="entry name" value="HET"/>
</dbReference>
<dbReference type="Pfam" id="PF06985">
    <property type="entry name" value="HET"/>
    <property type="match status" value="1"/>
</dbReference>
<dbReference type="EMBL" id="KZ613487">
    <property type="protein sequence ID" value="PMD20019.1"/>
    <property type="molecule type" value="Genomic_DNA"/>
</dbReference>
<organism evidence="2 3">
    <name type="scientific">Hyaloscypha hepaticicola</name>
    <dbReference type="NCBI Taxonomy" id="2082293"/>
    <lineage>
        <taxon>Eukaryota</taxon>
        <taxon>Fungi</taxon>
        <taxon>Dikarya</taxon>
        <taxon>Ascomycota</taxon>
        <taxon>Pezizomycotina</taxon>
        <taxon>Leotiomycetes</taxon>
        <taxon>Helotiales</taxon>
        <taxon>Hyaloscyphaceae</taxon>
        <taxon>Hyaloscypha</taxon>
    </lineage>
</organism>
<accession>A0A2J6Q166</accession>
<reference evidence="2 3" key="1">
    <citation type="submission" date="2016-05" db="EMBL/GenBank/DDBJ databases">
        <title>A degradative enzymes factory behind the ericoid mycorrhizal symbiosis.</title>
        <authorList>
            <consortium name="DOE Joint Genome Institute"/>
            <person name="Martino E."/>
            <person name="Morin E."/>
            <person name="Grelet G."/>
            <person name="Kuo A."/>
            <person name="Kohler A."/>
            <person name="Daghino S."/>
            <person name="Barry K."/>
            <person name="Choi C."/>
            <person name="Cichocki N."/>
            <person name="Clum A."/>
            <person name="Copeland A."/>
            <person name="Hainaut M."/>
            <person name="Haridas S."/>
            <person name="Labutti K."/>
            <person name="Lindquist E."/>
            <person name="Lipzen A."/>
            <person name="Khouja H.-R."/>
            <person name="Murat C."/>
            <person name="Ohm R."/>
            <person name="Olson A."/>
            <person name="Spatafora J."/>
            <person name="Veneault-Fourrey C."/>
            <person name="Henrissat B."/>
            <person name="Grigoriev I."/>
            <person name="Martin F."/>
            <person name="Perotto S."/>
        </authorList>
    </citation>
    <scope>NUCLEOTIDE SEQUENCE [LARGE SCALE GENOMIC DNA]</scope>
    <source>
        <strain evidence="2 3">UAMH 7357</strain>
    </source>
</reference>
<dbReference type="AlphaFoldDB" id="A0A2J6Q166"/>
<keyword evidence="3" id="KW-1185">Reference proteome</keyword>
<feature type="domain" description="Heterokaryon incompatibility" evidence="1">
    <location>
        <begin position="55"/>
        <end position="165"/>
    </location>
</feature>
<evidence type="ECO:0000313" key="3">
    <source>
        <dbReference type="Proteomes" id="UP000235672"/>
    </source>
</evidence>
<evidence type="ECO:0000313" key="2">
    <source>
        <dbReference type="EMBL" id="PMD20019.1"/>
    </source>
</evidence>
<dbReference type="Proteomes" id="UP000235672">
    <property type="component" value="Unassembled WGS sequence"/>
</dbReference>
<dbReference type="OrthoDB" id="3556612at2759"/>
<dbReference type="InterPro" id="IPR052895">
    <property type="entry name" value="HetReg/Transcr_Mod"/>
</dbReference>
<protein>
    <recommendedName>
        <fullName evidence="1">Heterokaryon incompatibility domain-containing protein</fullName>
    </recommendedName>
</protein>
<dbReference type="STRING" id="1745343.A0A2J6Q166"/>
<gene>
    <name evidence="2" type="ORF">NA56DRAFT_705262</name>
</gene>
<dbReference type="PANTHER" id="PTHR24148">
    <property type="entry name" value="ANKYRIN REPEAT DOMAIN-CONTAINING PROTEIN 39 HOMOLOG-RELATED"/>
    <property type="match status" value="1"/>
</dbReference>
<name>A0A2J6Q166_9HELO</name>
<dbReference type="Pfam" id="PF26639">
    <property type="entry name" value="Het-6_barrel"/>
    <property type="match status" value="1"/>
</dbReference>
<dbReference type="PANTHER" id="PTHR24148:SF73">
    <property type="entry name" value="HET DOMAIN PROTEIN (AFU_ORTHOLOGUE AFUA_8G01020)"/>
    <property type="match status" value="1"/>
</dbReference>
<sequence>MLNSTYVRKPYQHTNPPQTAEDLFWRLQIGDRITTRRPAPQHFSVRTSVYFEVGAKRCVWIDGVCINQSDIAEKNIQVPMMGQIYTKAAKCIAWLGPSTEQLDKMIHNLPDMLEKAKTYTGPVHGFVPDQVFIDHDIPIRSPSPWLELAALLSRPWFQRVWVVQEAVLPASLELVCGNRIVDLNALTSLVNDFETITRTFMAACTQSPISSLVNRGWSCWGHIAQLRTGVSVPNSGTRRRLTDLQTLILVTRDFAASNSVHKIYGMLGMADAYWVNLLTVDYTALAAAAMAYSQCPNYYQTTSTNSLATSFFEVKYHAGFRQWADVEDPPDYRRDIGTSPRDDTPTFEELQSCFIADSTCFTLDVFGFRVERIAESIPSDWNTEWLENTSSIADLEQFLAWEAQCFLFSQRTCKSPNKVLECYWRTLIANKIREPGKCRKCDIDYSSHYEAILGLRKEVGRSDQNISNKKCSVELQKRRGRDGDIMSSIQFARFLNSVIDACHGRSFFSTKSGRIGLGPPDTKPEDIVCIFYNGCTPFIVRTIGNDGIGNKYQFLGKSYVDGLMYGEAFELEASNRSTRFNLH</sequence>